<dbReference type="EMBL" id="CM044705">
    <property type="protein sequence ID" value="KAI5663436.1"/>
    <property type="molecule type" value="Genomic_DNA"/>
</dbReference>
<comment type="caution">
    <text evidence="1">The sequence shown here is derived from an EMBL/GenBank/DDBJ whole genome shotgun (WGS) entry which is preliminary data.</text>
</comment>
<accession>A0ACC0AVF1</accession>
<dbReference type="Proteomes" id="UP001060085">
    <property type="component" value="Linkage Group LG05"/>
</dbReference>
<sequence>MDREKNHCQDYGLGPIADQSSRLHGRIVTASARDKVVTVSDQTRPILIPTPCLRTPYPSTYERGSSTRPHVPCIIDPLAGLEVQRIYRDRSSIPYPSTAHVEEEQYQGKDKGEVEDEGEEGDDQTEDDAKYSDQDQEVQVEGLNILSMTIWDVLVKGKEILSMTIWDVRVLELQLQRRRIRGLHIVLGHRASRIRTYIRIVRQSFKGRNWIDLWMFDTYTGMNLFRLPDIWPIAISFPSWAAACALFISWDYDLKGSRSNKKIPEVNGRDAG</sequence>
<evidence type="ECO:0000313" key="1">
    <source>
        <dbReference type="EMBL" id="KAI5663436.1"/>
    </source>
</evidence>
<organism evidence="1 2">
    <name type="scientific">Catharanthus roseus</name>
    <name type="common">Madagascar periwinkle</name>
    <name type="synonym">Vinca rosea</name>
    <dbReference type="NCBI Taxonomy" id="4058"/>
    <lineage>
        <taxon>Eukaryota</taxon>
        <taxon>Viridiplantae</taxon>
        <taxon>Streptophyta</taxon>
        <taxon>Embryophyta</taxon>
        <taxon>Tracheophyta</taxon>
        <taxon>Spermatophyta</taxon>
        <taxon>Magnoliopsida</taxon>
        <taxon>eudicotyledons</taxon>
        <taxon>Gunneridae</taxon>
        <taxon>Pentapetalae</taxon>
        <taxon>asterids</taxon>
        <taxon>lamiids</taxon>
        <taxon>Gentianales</taxon>
        <taxon>Apocynaceae</taxon>
        <taxon>Rauvolfioideae</taxon>
        <taxon>Vinceae</taxon>
        <taxon>Catharanthinae</taxon>
        <taxon>Catharanthus</taxon>
    </lineage>
</organism>
<keyword evidence="2" id="KW-1185">Reference proteome</keyword>
<protein>
    <submittedName>
        <fullName evidence="1">Uncharacterized protein</fullName>
    </submittedName>
</protein>
<name>A0ACC0AVF1_CATRO</name>
<proteinExistence type="predicted"/>
<gene>
    <name evidence="1" type="ORF">M9H77_22759</name>
</gene>
<evidence type="ECO:0000313" key="2">
    <source>
        <dbReference type="Proteomes" id="UP001060085"/>
    </source>
</evidence>
<reference evidence="2" key="1">
    <citation type="journal article" date="2023" name="Nat. Plants">
        <title>Single-cell RNA sequencing provides a high-resolution roadmap for understanding the multicellular compartmentation of specialized metabolism.</title>
        <authorList>
            <person name="Sun S."/>
            <person name="Shen X."/>
            <person name="Li Y."/>
            <person name="Li Y."/>
            <person name="Wang S."/>
            <person name="Li R."/>
            <person name="Zhang H."/>
            <person name="Shen G."/>
            <person name="Guo B."/>
            <person name="Wei J."/>
            <person name="Xu J."/>
            <person name="St-Pierre B."/>
            <person name="Chen S."/>
            <person name="Sun C."/>
        </authorList>
    </citation>
    <scope>NUCLEOTIDE SEQUENCE [LARGE SCALE GENOMIC DNA]</scope>
</reference>